<dbReference type="eggNOG" id="COG0456">
    <property type="taxonomic scope" value="Bacteria"/>
</dbReference>
<dbReference type="Pfam" id="PF00534">
    <property type="entry name" value="Glycos_transf_1"/>
    <property type="match status" value="1"/>
</dbReference>
<evidence type="ECO:0000256" key="1">
    <source>
        <dbReference type="ARBA" id="ARBA00021292"/>
    </source>
</evidence>
<dbReference type="CDD" id="cd04301">
    <property type="entry name" value="NAT_SF"/>
    <property type="match status" value="1"/>
</dbReference>
<evidence type="ECO:0000313" key="5">
    <source>
        <dbReference type="Proteomes" id="UP000012015"/>
    </source>
</evidence>
<dbReference type="Pfam" id="PF00583">
    <property type="entry name" value="Acetyltransf_1"/>
    <property type="match status" value="1"/>
</dbReference>
<dbReference type="PATRIC" id="fig|1276920.7.peg.651"/>
<dbReference type="AlphaFoldDB" id="M7MT02"/>
<dbReference type="Gene3D" id="3.40.630.30">
    <property type="match status" value="1"/>
</dbReference>
<dbReference type="PANTHER" id="PTHR45947">
    <property type="entry name" value="SULFOQUINOVOSYL TRANSFERASE SQD2"/>
    <property type="match status" value="1"/>
</dbReference>
<gene>
    <name evidence="4" type="ORF">ADIAG_00647</name>
</gene>
<evidence type="ECO:0000313" key="4">
    <source>
        <dbReference type="EMBL" id="EMQ99547.1"/>
    </source>
</evidence>
<dbReference type="SUPFAM" id="SSF53756">
    <property type="entry name" value="UDP-Glycosyltransferase/glycogen phosphorylase"/>
    <property type="match status" value="1"/>
</dbReference>
<dbReference type="GO" id="GO:0016758">
    <property type="term" value="F:hexosyltransferase activity"/>
    <property type="evidence" value="ECO:0007669"/>
    <property type="project" value="TreeGrafter"/>
</dbReference>
<evidence type="ECO:0000256" key="2">
    <source>
        <dbReference type="ARBA" id="ARBA00022679"/>
    </source>
</evidence>
<dbReference type="SUPFAM" id="SSF55729">
    <property type="entry name" value="Acyl-CoA N-acyltransferases (Nat)"/>
    <property type="match status" value="1"/>
</dbReference>
<protein>
    <recommendedName>
        <fullName evidence="1">D-inositol 3-phosphate glycosyltransferase</fullName>
    </recommendedName>
</protein>
<dbReference type="STRING" id="1276920.ADIAG_00647"/>
<name>M7MT02_9MICC</name>
<dbReference type="PANTHER" id="PTHR45947:SF3">
    <property type="entry name" value="SULFOQUINOVOSYL TRANSFERASE SQD2"/>
    <property type="match status" value="1"/>
</dbReference>
<proteinExistence type="predicted"/>
<feature type="domain" description="N-acetyltransferase" evidence="3">
    <location>
        <begin position="189"/>
        <end position="389"/>
    </location>
</feature>
<dbReference type="eggNOG" id="COG0438">
    <property type="taxonomic scope" value="Bacteria"/>
</dbReference>
<dbReference type="EMBL" id="AOCK01000002">
    <property type="protein sequence ID" value="EMQ99547.1"/>
    <property type="molecule type" value="Genomic_DNA"/>
</dbReference>
<accession>M7MT02</accession>
<dbReference type="InterPro" id="IPR016181">
    <property type="entry name" value="Acyl_CoA_acyltransferase"/>
</dbReference>
<dbReference type="PROSITE" id="PS51186">
    <property type="entry name" value="GNAT"/>
    <property type="match status" value="1"/>
</dbReference>
<dbReference type="Gene3D" id="3.40.50.2000">
    <property type="entry name" value="Glycogen Phosphorylase B"/>
    <property type="match status" value="1"/>
</dbReference>
<dbReference type="InterPro" id="IPR001296">
    <property type="entry name" value="Glyco_trans_1"/>
</dbReference>
<dbReference type="Proteomes" id="UP000012015">
    <property type="component" value="Unassembled WGS sequence"/>
</dbReference>
<comment type="caution">
    <text evidence="4">The sequence shown here is derived from an EMBL/GenBank/DDBJ whole genome shotgun (WGS) entry which is preliminary data.</text>
</comment>
<reference evidence="4 5" key="1">
    <citation type="journal article" date="2013" name="Genome Announc.">
        <title>Draft Genome Sequence of Arthrobacter gangotriensis Strain Lz1yT, Isolated from a Penguin Rookery Soil Sample Collected in Antarctica, near the Indian Station Dakshin Gangotri.</title>
        <authorList>
            <person name="Shivaji S."/>
            <person name="Ara S."/>
            <person name="Bandi S."/>
            <person name="Singh A."/>
            <person name="Kumar Pinnaka A."/>
        </authorList>
    </citation>
    <scope>NUCLEOTIDE SEQUENCE [LARGE SCALE GENOMIC DNA]</scope>
    <source>
        <strain evidence="4 5">Lz1y</strain>
    </source>
</reference>
<dbReference type="GO" id="GO:0016747">
    <property type="term" value="F:acyltransferase activity, transferring groups other than amino-acyl groups"/>
    <property type="evidence" value="ECO:0007669"/>
    <property type="project" value="InterPro"/>
</dbReference>
<keyword evidence="2 4" id="KW-0808">Transferase</keyword>
<organism evidence="4 5">
    <name type="scientific">Paeniglutamicibacter gangotriensis Lz1y</name>
    <dbReference type="NCBI Taxonomy" id="1276920"/>
    <lineage>
        <taxon>Bacteria</taxon>
        <taxon>Bacillati</taxon>
        <taxon>Actinomycetota</taxon>
        <taxon>Actinomycetes</taxon>
        <taxon>Micrococcales</taxon>
        <taxon>Micrococcaceae</taxon>
        <taxon>Paeniglutamicibacter</taxon>
    </lineage>
</organism>
<keyword evidence="5" id="KW-1185">Reference proteome</keyword>
<dbReference type="InterPro" id="IPR000182">
    <property type="entry name" value="GNAT_dom"/>
</dbReference>
<sequence length="404" mass="43314">MGIDDKDIVILYAGAMGAAQDLSSLVSAVGLTRDSRLRLILVGSGTEEATLKTLAADDPRVMFLGRRPMDQMADLLATADAAYIGLAAHPLSRMTMPSKTQTILAAGKASIVAAEGDVADVIAGAGAGYVAASGDPQSIALALAEALSDGRQALASMGLRAREEYDRRYSVSTTTNAVEKLLMEAASTSTIPPINSLAFRKDEIDTVAALHMKAFPEFFLSKLGLPFLRQFYAGFLDDPTAVAVVERDTEGRPVGVAVGSTEPEGFFRRLLKNRWRGFVGASIAFGLQKPSAIPRLIRAVNYRGDSQINEPGALLSSICVDPESQGTGAGARLLSSWTSNARSQGAQRAFLMTDALDNDDVRAFYERRGWTVHDTHTTREGRIMVKYLLDLSDYANTQKDETGK</sequence>
<evidence type="ECO:0000259" key="3">
    <source>
        <dbReference type="PROSITE" id="PS51186"/>
    </source>
</evidence>
<dbReference type="InterPro" id="IPR050194">
    <property type="entry name" value="Glycosyltransferase_grp1"/>
</dbReference>